<organism evidence="1 2">
    <name type="scientific">Biomphalaria pfeifferi</name>
    <name type="common">Bloodfluke planorb</name>
    <name type="synonym">Freshwater snail</name>
    <dbReference type="NCBI Taxonomy" id="112525"/>
    <lineage>
        <taxon>Eukaryota</taxon>
        <taxon>Metazoa</taxon>
        <taxon>Spiralia</taxon>
        <taxon>Lophotrochozoa</taxon>
        <taxon>Mollusca</taxon>
        <taxon>Gastropoda</taxon>
        <taxon>Heterobranchia</taxon>
        <taxon>Euthyneura</taxon>
        <taxon>Panpulmonata</taxon>
        <taxon>Hygrophila</taxon>
        <taxon>Lymnaeoidea</taxon>
        <taxon>Planorbidae</taxon>
        <taxon>Biomphalaria</taxon>
    </lineage>
</organism>
<dbReference type="EMBL" id="JASAOG010000010">
    <property type="protein sequence ID" value="KAK0066579.1"/>
    <property type="molecule type" value="Genomic_DNA"/>
</dbReference>
<accession>A0AAD8C6R1</accession>
<dbReference type="AlphaFoldDB" id="A0AAD8C6R1"/>
<sequence length="79" mass="8878">MYVRSTIWSKRVVSNSAKQVNNGTGLLSNDQYDNSAMYTAVFSAAPVGRKSRVSLNSPFIERDEPCAAVHHTRMCRRKD</sequence>
<evidence type="ECO:0000313" key="2">
    <source>
        <dbReference type="Proteomes" id="UP001233172"/>
    </source>
</evidence>
<reference evidence="1" key="1">
    <citation type="journal article" date="2023" name="PLoS Negl. Trop. Dis.">
        <title>A genome sequence for Biomphalaria pfeifferi, the major vector snail for the human-infecting parasite Schistosoma mansoni.</title>
        <authorList>
            <person name="Bu L."/>
            <person name="Lu L."/>
            <person name="Laidemitt M.R."/>
            <person name="Zhang S.M."/>
            <person name="Mutuku M."/>
            <person name="Mkoji G."/>
            <person name="Steinauer M."/>
            <person name="Loker E.S."/>
        </authorList>
    </citation>
    <scope>NUCLEOTIDE SEQUENCE</scope>
    <source>
        <strain evidence="1">KasaAsao</strain>
    </source>
</reference>
<comment type="caution">
    <text evidence="1">The sequence shown here is derived from an EMBL/GenBank/DDBJ whole genome shotgun (WGS) entry which is preliminary data.</text>
</comment>
<proteinExistence type="predicted"/>
<gene>
    <name evidence="1" type="ORF">Bpfe_004011</name>
</gene>
<keyword evidence="2" id="KW-1185">Reference proteome</keyword>
<reference evidence="1" key="2">
    <citation type="submission" date="2023-04" db="EMBL/GenBank/DDBJ databases">
        <authorList>
            <person name="Bu L."/>
            <person name="Lu L."/>
            <person name="Laidemitt M.R."/>
            <person name="Zhang S.M."/>
            <person name="Mutuku M."/>
            <person name="Mkoji G."/>
            <person name="Steinauer M."/>
            <person name="Loker E.S."/>
        </authorList>
    </citation>
    <scope>NUCLEOTIDE SEQUENCE</scope>
    <source>
        <strain evidence="1">KasaAsao</strain>
        <tissue evidence="1">Whole Snail</tissue>
    </source>
</reference>
<dbReference type="Proteomes" id="UP001233172">
    <property type="component" value="Unassembled WGS sequence"/>
</dbReference>
<evidence type="ECO:0000313" key="1">
    <source>
        <dbReference type="EMBL" id="KAK0066579.1"/>
    </source>
</evidence>
<protein>
    <submittedName>
        <fullName evidence="1">Uncharacterized protein</fullName>
    </submittedName>
</protein>
<name>A0AAD8C6R1_BIOPF</name>